<dbReference type="OrthoDB" id="310870at2759"/>
<reference evidence="4" key="1">
    <citation type="journal article" date="2006" name="PLoS Biol.">
        <title>Macronuclear genome sequence of the ciliate Tetrahymena thermophila, a model eukaryote.</title>
        <authorList>
            <person name="Eisen J.A."/>
            <person name="Coyne R.S."/>
            <person name="Wu M."/>
            <person name="Wu D."/>
            <person name="Thiagarajan M."/>
            <person name="Wortman J.R."/>
            <person name="Badger J.H."/>
            <person name="Ren Q."/>
            <person name="Amedeo P."/>
            <person name="Jones K.M."/>
            <person name="Tallon L.J."/>
            <person name="Delcher A.L."/>
            <person name="Salzberg S.L."/>
            <person name="Silva J.C."/>
            <person name="Haas B.J."/>
            <person name="Majoros W.H."/>
            <person name="Farzad M."/>
            <person name="Carlton J.M."/>
            <person name="Smith R.K. Jr."/>
            <person name="Garg J."/>
            <person name="Pearlman R.E."/>
            <person name="Karrer K.M."/>
            <person name="Sun L."/>
            <person name="Manning G."/>
            <person name="Elde N.C."/>
            <person name="Turkewitz A.P."/>
            <person name="Asai D.J."/>
            <person name="Wilkes D.E."/>
            <person name="Wang Y."/>
            <person name="Cai H."/>
            <person name="Collins K."/>
            <person name="Stewart B.A."/>
            <person name="Lee S.R."/>
            <person name="Wilamowska K."/>
            <person name="Weinberg Z."/>
            <person name="Ruzzo W.L."/>
            <person name="Wloga D."/>
            <person name="Gaertig J."/>
            <person name="Frankel J."/>
            <person name="Tsao C.-C."/>
            <person name="Gorovsky M.A."/>
            <person name="Keeling P.J."/>
            <person name="Waller R.F."/>
            <person name="Patron N.J."/>
            <person name="Cherry J.M."/>
            <person name="Stover N.A."/>
            <person name="Krieger C.J."/>
            <person name="del Toro C."/>
            <person name="Ryder H.F."/>
            <person name="Williamson S.C."/>
            <person name="Barbeau R.A."/>
            <person name="Hamilton E.P."/>
            <person name="Orias E."/>
        </authorList>
    </citation>
    <scope>NUCLEOTIDE SEQUENCE [LARGE SCALE GENOMIC DNA]</scope>
    <source>
        <strain evidence="4">SB210</strain>
    </source>
</reference>
<dbReference type="GeneID" id="24440058"/>
<proteinExistence type="predicted"/>
<name>W7X7G0_TETTS</name>
<evidence type="ECO:0000313" key="4">
    <source>
        <dbReference type="Proteomes" id="UP000009168"/>
    </source>
</evidence>
<dbReference type="RefSeq" id="XP_012655147.1">
    <property type="nucleotide sequence ID" value="XM_012799693.1"/>
</dbReference>
<organism evidence="3 4">
    <name type="scientific">Tetrahymena thermophila (strain SB210)</name>
    <dbReference type="NCBI Taxonomy" id="312017"/>
    <lineage>
        <taxon>Eukaryota</taxon>
        <taxon>Sar</taxon>
        <taxon>Alveolata</taxon>
        <taxon>Ciliophora</taxon>
        <taxon>Intramacronucleata</taxon>
        <taxon>Oligohymenophorea</taxon>
        <taxon>Hymenostomatida</taxon>
        <taxon>Tetrahymenina</taxon>
        <taxon>Tetrahymenidae</taxon>
        <taxon>Tetrahymena</taxon>
    </lineage>
</organism>
<dbReference type="InterPro" id="IPR041482">
    <property type="entry name" value="LSDAT_prok"/>
</dbReference>
<dbReference type="InParanoid" id="W7X7G0"/>
<feature type="compositionally biased region" description="Acidic residues" evidence="1">
    <location>
        <begin position="317"/>
        <end position="327"/>
    </location>
</feature>
<evidence type="ECO:0000259" key="2">
    <source>
        <dbReference type="Pfam" id="PF18171"/>
    </source>
</evidence>
<accession>W7X7G0</accession>
<feature type="domain" description="LSDAT prokaryote" evidence="2">
    <location>
        <begin position="63"/>
        <end position="262"/>
    </location>
</feature>
<dbReference type="EMBL" id="GG662502">
    <property type="protein sequence ID" value="EWS72313.1"/>
    <property type="molecule type" value="Genomic_DNA"/>
</dbReference>
<dbReference type="Pfam" id="PF18171">
    <property type="entry name" value="LSDAT_prok"/>
    <property type="match status" value="1"/>
</dbReference>
<evidence type="ECO:0000313" key="3">
    <source>
        <dbReference type="EMBL" id="EWS72313.1"/>
    </source>
</evidence>
<feature type="compositionally biased region" description="Basic and acidic residues" evidence="1">
    <location>
        <begin position="304"/>
        <end position="316"/>
    </location>
</feature>
<dbReference type="STRING" id="312017.W7X7G0"/>
<keyword evidence="4" id="KW-1185">Reference proteome</keyword>
<dbReference type="AlphaFoldDB" id="W7X7G0"/>
<evidence type="ECO:0000256" key="1">
    <source>
        <dbReference type="SAM" id="MobiDB-lite"/>
    </source>
</evidence>
<dbReference type="Proteomes" id="UP000009168">
    <property type="component" value="Unassembled WGS sequence"/>
</dbReference>
<protein>
    <recommendedName>
        <fullName evidence="2">LSDAT prokaryote domain-containing protein</fullName>
    </recommendedName>
</protein>
<feature type="compositionally biased region" description="Acidic residues" evidence="1">
    <location>
        <begin position="291"/>
        <end position="303"/>
    </location>
</feature>
<dbReference type="KEGG" id="tet:TTHERM_000655759"/>
<sequence length="327" mass="37757">MSQYQSNYQQQKIEYGTEHIYEIFDFLFPGSNTAKLIKVHDAYAKNFPFKEILERLYLENGAPVVNIIGGKSGQDRNKLYAGIARACFNTDAVIIDNGITSGVEKHSMRKGLKLIGVAPDDEVQYPKVNSTYQDPYELCAGHTHLFLLNNKEQDLRWTQESLFKITLALRIAEGDYQYSGVYQRVVHVFVGDSTNYIDEIRLAVKFQQPIIVVPGSEVCNMIIQGVQSQNGVYRGLDSELVEYLTDYPQYFFMLLDSSSDEVAQYIHFFLTVTPYIQSTPILYQKKKQNQYEEEDQNDYNPDDDEKKDKQKQRQDQDQDQDPVEQDP</sequence>
<feature type="region of interest" description="Disordered" evidence="1">
    <location>
        <begin position="286"/>
        <end position="327"/>
    </location>
</feature>
<gene>
    <name evidence="3" type="ORF">TTHERM_000655759</name>
</gene>